<dbReference type="Proteomes" id="UP001597459">
    <property type="component" value="Unassembled WGS sequence"/>
</dbReference>
<keyword evidence="2" id="KW-1185">Reference proteome</keyword>
<organism evidence="1 2">
    <name type="scientific">Aquimarina hainanensis</name>
    <dbReference type="NCBI Taxonomy" id="1578017"/>
    <lineage>
        <taxon>Bacteria</taxon>
        <taxon>Pseudomonadati</taxon>
        <taxon>Bacteroidota</taxon>
        <taxon>Flavobacteriia</taxon>
        <taxon>Flavobacteriales</taxon>
        <taxon>Flavobacteriaceae</taxon>
        <taxon>Aquimarina</taxon>
    </lineage>
</organism>
<sequence>MIIESFTEPSQGIYYLLGRRREKDVKIILENGVPCLKKLTPEERKYVKQYFKL</sequence>
<evidence type="ECO:0000313" key="1">
    <source>
        <dbReference type="EMBL" id="MFD2592329.1"/>
    </source>
</evidence>
<gene>
    <name evidence="1" type="ORF">ACFSTE_15935</name>
</gene>
<dbReference type="EMBL" id="JBHULX010000033">
    <property type="protein sequence ID" value="MFD2592329.1"/>
    <property type="molecule type" value="Genomic_DNA"/>
</dbReference>
<reference evidence="2" key="1">
    <citation type="journal article" date="2019" name="Int. J. Syst. Evol. Microbiol.">
        <title>The Global Catalogue of Microorganisms (GCM) 10K type strain sequencing project: providing services to taxonomists for standard genome sequencing and annotation.</title>
        <authorList>
            <consortium name="The Broad Institute Genomics Platform"/>
            <consortium name="The Broad Institute Genome Sequencing Center for Infectious Disease"/>
            <person name="Wu L."/>
            <person name="Ma J."/>
        </authorList>
    </citation>
    <scope>NUCLEOTIDE SEQUENCE [LARGE SCALE GENOMIC DNA]</scope>
    <source>
        <strain evidence="2">KCTC 42423</strain>
    </source>
</reference>
<name>A0ABW5NDN2_9FLAO</name>
<dbReference type="RefSeq" id="WP_378298277.1">
    <property type="nucleotide sequence ID" value="NZ_JBHULX010000033.1"/>
</dbReference>
<protein>
    <submittedName>
        <fullName evidence="1">Uncharacterized protein</fullName>
    </submittedName>
</protein>
<proteinExistence type="predicted"/>
<evidence type="ECO:0000313" key="2">
    <source>
        <dbReference type="Proteomes" id="UP001597459"/>
    </source>
</evidence>
<accession>A0ABW5NDN2</accession>
<comment type="caution">
    <text evidence="1">The sequence shown here is derived from an EMBL/GenBank/DDBJ whole genome shotgun (WGS) entry which is preliminary data.</text>
</comment>